<keyword evidence="3" id="KW-1185">Reference proteome</keyword>
<protein>
    <submittedName>
        <fullName evidence="2">Uncharacterized protein</fullName>
    </submittedName>
</protein>
<feature type="region of interest" description="Disordered" evidence="1">
    <location>
        <begin position="1"/>
        <end position="20"/>
    </location>
</feature>
<feature type="region of interest" description="Disordered" evidence="1">
    <location>
        <begin position="33"/>
        <end position="69"/>
    </location>
</feature>
<evidence type="ECO:0000256" key="1">
    <source>
        <dbReference type="SAM" id="MobiDB-lite"/>
    </source>
</evidence>
<dbReference type="Proteomes" id="UP000199377">
    <property type="component" value="Unassembled WGS sequence"/>
</dbReference>
<evidence type="ECO:0000313" key="2">
    <source>
        <dbReference type="EMBL" id="SFI59962.1"/>
    </source>
</evidence>
<dbReference type="STRING" id="1114924.SAMN05216258_10819"/>
<dbReference type="EMBL" id="FOQH01000008">
    <property type="protein sequence ID" value="SFI59962.1"/>
    <property type="molecule type" value="Genomic_DNA"/>
</dbReference>
<dbReference type="RefSeq" id="WP_092861586.1">
    <property type="nucleotide sequence ID" value="NZ_FOQH01000008.1"/>
</dbReference>
<accession>A0A1I3JI58</accession>
<reference evidence="2 3" key="1">
    <citation type="submission" date="2016-10" db="EMBL/GenBank/DDBJ databases">
        <authorList>
            <person name="de Groot N.N."/>
        </authorList>
    </citation>
    <scope>NUCLEOTIDE SEQUENCE [LARGE SCALE GENOMIC DNA]</scope>
    <source>
        <strain evidence="2 3">CGMCC 1.11030</strain>
    </source>
</reference>
<organism evidence="2 3">
    <name type="scientific">Albimonas pacifica</name>
    <dbReference type="NCBI Taxonomy" id="1114924"/>
    <lineage>
        <taxon>Bacteria</taxon>
        <taxon>Pseudomonadati</taxon>
        <taxon>Pseudomonadota</taxon>
        <taxon>Alphaproteobacteria</taxon>
        <taxon>Rhodobacterales</taxon>
        <taxon>Paracoccaceae</taxon>
        <taxon>Albimonas</taxon>
    </lineage>
</organism>
<gene>
    <name evidence="2" type="ORF">SAMN05216258_10819</name>
</gene>
<dbReference type="AlphaFoldDB" id="A0A1I3JI58"/>
<evidence type="ECO:0000313" key="3">
    <source>
        <dbReference type="Proteomes" id="UP000199377"/>
    </source>
</evidence>
<sequence length="69" mass="7774">MKHTRFHDAAPGAGTRRAAVRLQRQRAIWLATPKTSARSRQQRRQAERKARKAKAAALRAAAQKEGRKS</sequence>
<name>A0A1I3JI58_9RHOB</name>
<proteinExistence type="predicted"/>